<accession>A0A081FTJ4</accession>
<reference evidence="1 2" key="1">
    <citation type="submission" date="2014-04" db="EMBL/GenBank/DDBJ databases">
        <title>Marinobacterium kochiensis sp. nov., isolated from sediment sample collected from Kochi backwaters in Kerala, India.</title>
        <authorList>
            <person name="Singh A."/>
            <person name="Pinnaka A.K."/>
        </authorList>
    </citation>
    <scope>NUCLEOTIDE SEQUENCE [LARGE SCALE GENOMIC DNA]</scope>
    <source>
        <strain evidence="1 2">AK27</strain>
    </source>
</reference>
<protein>
    <submittedName>
        <fullName evidence="1">Uncharacterized protein</fullName>
    </submittedName>
</protein>
<gene>
    <name evidence="1" type="ORF">ADIMK_3996</name>
</gene>
<name>A0A081FTJ4_9GAMM</name>
<evidence type="ECO:0000313" key="2">
    <source>
        <dbReference type="Proteomes" id="UP000028252"/>
    </source>
</evidence>
<comment type="caution">
    <text evidence="1">The sequence shown here is derived from an EMBL/GenBank/DDBJ whole genome shotgun (WGS) entry which is preliminary data.</text>
</comment>
<dbReference type="Proteomes" id="UP000028252">
    <property type="component" value="Unassembled WGS sequence"/>
</dbReference>
<proteinExistence type="predicted"/>
<organism evidence="1 2">
    <name type="scientific">Marinobacterium lacunae</name>
    <dbReference type="NCBI Taxonomy" id="1232683"/>
    <lineage>
        <taxon>Bacteria</taxon>
        <taxon>Pseudomonadati</taxon>
        <taxon>Pseudomonadota</taxon>
        <taxon>Gammaproteobacteria</taxon>
        <taxon>Oceanospirillales</taxon>
        <taxon>Oceanospirillaceae</taxon>
        <taxon>Marinobacterium</taxon>
    </lineage>
</organism>
<keyword evidence="2" id="KW-1185">Reference proteome</keyword>
<evidence type="ECO:0000313" key="1">
    <source>
        <dbReference type="EMBL" id="KEA61849.1"/>
    </source>
</evidence>
<dbReference type="EMBL" id="JMQN01000059">
    <property type="protein sequence ID" value="KEA61849.1"/>
    <property type="molecule type" value="Genomic_DNA"/>
</dbReference>
<dbReference type="PATRIC" id="fig|1232683.4.peg.3933"/>
<dbReference type="AlphaFoldDB" id="A0A081FTJ4"/>
<sequence>MIREAYSKRKPWLGIVNPEGRFTFSINGVPVRFYRGEPETPEERRFIASPAALQQQSLLPLSESDAAILWFFVMEADSEDYADKVTFCGFDAETREQVSNWEIPLTGTVASKPASVGEKVEPVAKPEVKVKLKAKSADQRKNA</sequence>